<keyword evidence="4" id="KW-1185">Reference proteome</keyword>
<dbReference type="OrthoDB" id="4096087at2759"/>
<keyword evidence="1" id="KW-0472">Membrane</keyword>
<evidence type="ECO:0000256" key="1">
    <source>
        <dbReference type="PIRNR" id="PIRNR011716"/>
    </source>
</evidence>
<dbReference type="STRING" id="1230905.A0A1G4KBQ5"/>
<dbReference type="EMBL" id="LT598469">
    <property type="protein sequence ID" value="SCV01753.1"/>
    <property type="molecule type" value="Genomic_DNA"/>
</dbReference>
<dbReference type="PIRSF" id="PIRSF011716">
    <property type="entry name" value="Peptidase_S64_Ssy5"/>
    <property type="match status" value="1"/>
</dbReference>
<accession>A0A1G4KBQ5</accession>
<feature type="compositionally biased region" description="Low complexity" evidence="2">
    <location>
        <begin position="55"/>
        <end position="67"/>
    </location>
</feature>
<dbReference type="InterPro" id="IPR012985">
    <property type="entry name" value="Peptidase_S64_Ssy5"/>
</dbReference>
<evidence type="ECO:0000313" key="3">
    <source>
        <dbReference type="EMBL" id="SCV01753.1"/>
    </source>
</evidence>
<comment type="subcellular location">
    <subcellularLocation>
        <location evidence="1">Cell membrane</location>
        <topology evidence="1">Peripheral membrane protein</topology>
        <orientation evidence="1">Cytoplasmic side</orientation>
    </subcellularLocation>
</comment>
<comment type="subunit">
    <text evidence="1">Component of the plasma membrane SPS (SSY1-PTR3-SSY5) amino acid sensor complex.</text>
</comment>
<reference evidence="3 4" key="1">
    <citation type="submission" date="2016-03" db="EMBL/GenBank/DDBJ databases">
        <authorList>
            <person name="Devillers H."/>
        </authorList>
    </citation>
    <scope>NUCLEOTIDE SEQUENCE [LARGE SCALE GENOMIC DNA]</scope>
    <source>
        <strain evidence="3">CBS 11717</strain>
    </source>
</reference>
<comment type="function">
    <text evidence="1">Protease component of the SPS-sensor system, which regulates the expression of several amino acid-metabolizing enzymes and amino acid- and peptide-permeases in response to extracellular amino acid levels by controlling the activity of two transcription factors, STP1 and STP2. Catalyzes the activation of these transcription factors, which are synthesized as latent cytoplasmic precursors, by proteolytic removal of an N-terminal inhibitory domain containing cytoplasmic retention motifs. SSY5 binds as an inactive protease complex to STP1. In response to extracellular amino acids and dependent on the other SPS-sensor components, the inhibitory propeptide is induced to dissociate, and thereby enables the catalytic domain to process STP1.</text>
</comment>
<dbReference type="Pfam" id="PF08192">
    <property type="entry name" value="Peptidase_S64"/>
    <property type="match status" value="1"/>
</dbReference>
<feature type="region of interest" description="Disordered" evidence="2">
    <location>
        <begin position="1"/>
        <end position="98"/>
    </location>
</feature>
<keyword evidence="1" id="KW-1003">Cell membrane</keyword>
<dbReference type="GO" id="GO:0005886">
    <property type="term" value="C:plasma membrane"/>
    <property type="evidence" value="ECO:0007669"/>
    <property type="project" value="UniProtKB-SubCell"/>
</dbReference>
<dbReference type="SUPFAM" id="SSF50494">
    <property type="entry name" value="Trypsin-like serine proteases"/>
    <property type="match status" value="1"/>
</dbReference>
<evidence type="ECO:0000313" key="4">
    <source>
        <dbReference type="Proteomes" id="UP000191024"/>
    </source>
</evidence>
<proteinExistence type="inferred from homology"/>
<feature type="compositionally biased region" description="Basic and acidic residues" evidence="2">
    <location>
        <begin position="10"/>
        <end position="23"/>
    </location>
</feature>
<protein>
    <recommendedName>
        <fullName evidence="1">SPS-sensor serine protease component SSY5</fullName>
    </recommendedName>
    <alternativeName>
        <fullName evidence="1">Endoprotease SSY5</fullName>
    </alternativeName>
</protein>
<name>A0A1G4KBQ5_9SACH</name>
<dbReference type="Proteomes" id="UP000191024">
    <property type="component" value="Chromosome G"/>
</dbReference>
<comment type="similarity">
    <text evidence="1">Belongs to the peptidase S64 family.</text>
</comment>
<sequence>MVRRIFGIGRKSESPEESSKKDTPSSSSPSQGEKISGTFNEAPNLTRDYTDDTISHVSSSLHSSVFSRSRRTYDTGASSTRTGSTKRKEDASGTDHDIGRPLRVLDFEKLSLLSSVAEEEDSARDHSHHYSSIAGETQKNISGKNSLIQGSHGNKKEVDRPAISVDVVTDELRILEDNLAALMDDIHQNVTNISKAVIEAVEYFKRFLPDYNSSKIAFRASALDKNKSLRKITKVVLHFFDNLLHSEVFSNSRAILMKRYIDFLKKLNVSGIEEQSGPRTLPHPRNFCIDHECDLPHKDNIAMIMQQVANAESSIISDQEGAFIAPILRGLTSSSAVLTVMFGLPSLQQEHEEMVKALYSLFPDVHFFCVKDYIKNCADVIPSIKPRPMENKALPKFQPPYRLLTDAMSPPISMSLSSDQSKNISGTLGGYLYPQIDNSKPSLSQFSGSTFAITCAHVVLQESQDYPHVSVPSHVLQNQYKGSLYDESLRYGKDSNERTAFESEIFKIEQNLQWQRENPFGQVVWGERSIVDKRLSDFAIVKVNPAFNCANYLGDDVAAISSPTLRFQNSYVKEKVLKPRAGTEIFKIGATTKYTTGRLNGSKLVYWADGKIQSSEFVISSPSPLFAAGGDSGAWILTRLTERVGLGVLGMLHSYDGELRQFGLYTPIVDILERLNTVTGVLWDIEKPNDA</sequence>
<organism evidence="3 4">
    <name type="scientific">Lachancea mirantina</name>
    <dbReference type="NCBI Taxonomy" id="1230905"/>
    <lineage>
        <taxon>Eukaryota</taxon>
        <taxon>Fungi</taxon>
        <taxon>Dikarya</taxon>
        <taxon>Ascomycota</taxon>
        <taxon>Saccharomycotina</taxon>
        <taxon>Saccharomycetes</taxon>
        <taxon>Saccharomycetales</taxon>
        <taxon>Saccharomycetaceae</taxon>
        <taxon>Lachancea</taxon>
    </lineage>
</organism>
<feature type="compositionally biased region" description="Basic and acidic residues" evidence="2">
    <location>
        <begin position="86"/>
        <end position="98"/>
    </location>
</feature>
<feature type="compositionally biased region" description="Polar residues" evidence="2">
    <location>
        <begin position="31"/>
        <end position="43"/>
    </location>
</feature>
<dbReference type="InterPro" id="IPR009003">
    <property type="entry name" value="Peptidase_S1_PA"/>
</dbReference>
<evidence type="ECO:0000256" key="2">
    <source>
        <dbReference type="SAM" id="MobiDB-lite"/>
    </source>
</evidence>
<dbReference type="AlphaFoldDB" id="A0A1G4KBQ5"/>
<gene>
    <name evidence="3" type="ORF">LAMI_0G13498G</name>
</gene>